<dbReference type="SUPFAM" id="SSF53098">
    <property type="entry name" value="Ribonuclease H-like"/>
    <property type="match status" value="1"/>
</dbReference>
<keyword evidence="2" id="KW-1133">Transmembrane helix</keyword>
<keyword evidence="2" id="KW-0472">Membrane</keyword>
<gene>
    <name evidence="3" type="ORF">NSCI0253_LOCUS31853</name>
</gene>
<dbReference type="EMBL" id="HBFQ01044924">
    <property type="protein sequence ID" value="CAD8857501.1"/>
    <property type="molecule type" value="Transcribed_RNA"/>
</dbReference>
<reference evidence="3" key="1">
    <citation type="submission" date="2021-01" db="EMBL/GenBank/DDBJ databases">
        <authorList>
            <person name="Corre E."/>
            <person name="Pelletier E."/>
            <person name="Niang G."/>
            <person name="Scheremetjew M."/>
            <person name="Finn R."/>
            <person name="Kale V."/>
            <person name="Holt S."/>
            <person name="Cochrane G."/>
            <person name="Meng A."/>
            <person name="Brown T."/>
            <person name="Cohen L."/>
        </authorList>
    </citation>
    <scope>NUCLEOTIDE SEQUENCE</scope>
</reference>
<dbReference type="Pfam" id="PF04857">
    <property type="entry name" value="CAF1"/>
    <property type="match status" value="2"/>
</dbReference>
<evidence type="ECO:0000256" key="2">
    <source>
        <dbReference type="SAM" id="Phobius"/>
    </source>
</evidence>
<evidence type="ECO:0000256" key="1">
    <source>
        <dbReference type="ARBA" id="ARBA00008372"/>
    </source>
</evidence>
<protein>
    <submittedName>
        <fullName evidence="3">Uncharacterized protein</fullName>
    </submittedName>
</protein>
<accession>A0A7S1FBE3</accession>
<comment type="similarity">
    <text evidence="1">Belongs to the CAF1 family.</text>
</comment>
<keyword evidence="2" id="KW-0812">Transmembrane</keyword>
<dbReference type="InterPro" id="IPR051181">
    <property type="entry name" value="CAF1_poly(A)_ribonucleases"/>
</dbReference>
<organism evidence="3">
    <name type="scientific">Noctiluca scintillans</name>
    <name type="common">Sea sparkle</name>
    <name type="synonym">Red tide dinoflagellate</name>
    <dbReference type="NCBI Taxonomy" id="2966"/>
    <lineage>
        <taxon>Eukaryota</taxon>
        <taxon>Sar</taxon>
        <taxon>Alveolata</taxon>
        <taxon>Dinophyceae</taxon>
        <taxon>Noctilucales</taxon>
        <taxon>Noctilucaceae</taxon>
        <taxon>Noctiluca</taxon>
    </lineage>
</organism>
<dbReference type="GO" id="GO:0003723">
    <property type="term" value="F:RNA binding"/>
    <property type="evidence" value="ECO:0007669"/>
    <property type="project" value="TreeGrafter"/>
</dbReference>
<dbReference type="InterPro" id="IPR036397">
    <property type="entry name" value="RNaseH_sf"/>
</dbReference>
<feature type="transmembrane region" description="Helical" evidence="2">
    <location>
        <begin position="483"/>
        <end position="502"/>
    </location>
</feature>
<name>A0A7S1FBE3_NOCSC</name>
<dbReference type="InterPro" id="IPR006941">
    <property type="entry name" value="RNase_CAF1"/>
</dbReference>
<sequence length="520" mass="57997">MEGRRGNFDKVLKDFEARLRSAEFVALDTELTGVDIEGEPDSFEETPVWRLSKLCQVAERFTLIQVGLTIVRRVGEIGEGKHACASYNFFVFPHVGPELLGREPSFQSQAAALRFNAIHHVDFNAWISDGVSYMAREDEQRYLATGKDDPDIGSKTGMLRLWKVLCRAQLPIVVHCPIDLFFLLAAFERRSLPQDPKALASLIRRLTPKVYDTAHLHGVIGRFRHLGLTKFFDDAKAWHGKISLQGNGNGNCVEKVEFVLHGDTEKRYGMPSEQLAHEAGFDSLVTAQLFVYLRAIAPSQVREGSNRLFLYRSSEFLDLDRAFRGEEIGRSVFDLSRVTLLVAELDPSEREAPKLLWNSGYSTCRWIDPPHVVLVVLRASGGAAVRKAEALARQVRGVSSWKPFDVWRAERLRIRSGENVQAVDEKLAAVDSIHSIDVSSKAVAEAASEGALACMSQVPTAVEVADPASVAICGNSLSINFRWFGGVSASLFLFVTAIVQLWRRRRRMRRALASTICPTL</sequence>
<dbReference type="Gene3D" id="3.30.420.10">
    <property type="entry name" value="Ribonuclease H-like superfamily/Ribonuclease H"/>
    <property type="match status" value="1"/>
</dbReference>
<dbReference type="PANTHER" id="PTHR15092">
    <property type="entry name" value="POLY A -SPECIFIC RIBONUCLEASE/TARGET OF EGR1, MEMBER 1"/>
    <property type="match status" value="1"/>
</dbReference>
<dbReference type="GO" id="GO:0000175">
    <property type="term" value="F:3'-5'-RNA exonuclease activity"/>
    <property type="evidence" value="ECO:0007669"/>
    <property type="project" value="TreeGrafter"/>
</dbReference>
<dbReference type="PANTHER" id="PTHR15092:SF22">
    <property type="entry name" value="POLY(A)-SPECIFIC RIBONUCLEASE PNLDC1"/>
    <property type="match status" value="1"/>
</dbReference>
<dbReference type="InterPro" id="IPR012337">
    <property type="entry name" value="RNaseH-like_sf"/>
</dbReference>
<evidence type="ECO:0000313" key="3">
    <source>
        <dbReference type="EMBL" id="CAD8857501.1"/>
    </source>
</evidence>
<dbReference type="AlphaFoldDB" id="A0A7S1FBE3"/>
<proteinExistence type="inferred from homology"/>